<evidence type="ECO:0000313" key="3">
    <source>
        <dbReference type="EMBL" id="OIO32090.1"/>
    </source>
</evidence>
<sequence>MYTKRITLNKKTIAAIIIFAALALVVGVLLFANAHHAYAAAGDTKLEENQSDHNGWWQGIKNVGGKVLAVLGDATIGNVFLFFTWAGYSMFSLLLTLSGILLDNSVTLSLDSSNFTLPAISAAWIVIRDFANLFFIFILLYIAIATILNLGNYKRALLSVIIGALLINFSLFFTKVVIDAGNILAVGFYNEASAVTVKGIPGHSLSLVFSEGLKLQSMMDTSSYEKLSNFNSGKAYLFGTIVESVAMFVFFSAALMFIGRTIALMFLMVLSPFVFVAMVLPGTKGQAAKWWRTLISQVFFAPAFLFFVWIVAEIIKRGELVAITGSGNSSFADLVNMENVDDASLFLTYFLICGLLLGSLTVAKSMGGAVASTSVTWAKKLTGANMAKRKGRKLGKKLGKWATTQTAGRAASRIANSQTLKNFGMDHPTMGRMADSALGAAGATNYDKWADDNEAAKKVYGNKIAKRDTTPEERKEVNFAHEERESSEKAYTAKVQAMKDAEQAWQKDMGNDTLRAQAEQARSSAERYGEYFKKTIENEKKVEETVTDAKKSYAKAIRERVAGAYERKALPTSRIGKVVVAITGQARMNWNVAEALRAGKTGKEGSIAAQLQKVLDKIKAEEESGAIDTESGETETA</sequence>
<feature type="transmembrane region" description="Helical" evidence="1">
    <location>
        <begin position="156"/>
        <end position="178"/>
    </location>
</feature>
<keyword evidence="1" id="KW-0472">Membrane</keyword>
<dbReference type="EMBL" id="MNVO01000048">
    <property type="protein sequence ID" value="OIO32090.1"/>
    <property type="molecule type" value="Genomic_DNA"/>
</dbReference>
<dbReference type="STRING" id="1805282.AUJ44_03220"/>
<dbReference type="Proteomes" id="UP000183206">
    <property type="component" value="Unassembled WGS sequence"/>
</dbReference>
<feature type="transmembrane region" description="Helical" evidence="1">
    <location>
        <begin position="130"/>
        <end position="150"/>
    </location>
</feature>
<dbReference type="AlphaFoldDB" id="A0A1J4V4I8"/>
<evidence type="ECO:0000313" key="4">
    <source>
        <dbReference type="Proteomes" id="UP000183206"/>
    </source>
</evidence>
<comment type="caution">
    <text evidence="3">The sequence shown here is derived from an EMBL/GenBank/DDBJ whole genome shotgun (WGS) entry which is preliminary data.</text>
</comment>
<feature type="transmembrane region" description="Helical" evidence="1">
    <location>
        <begin position="264"/>
        <end position="282"/>
    </location>
</feature>
<feature type="transmembrane region" description="Helical" evidence="1">
    <location>
        <begin position="235"/>
        <end position="258"/>
    </location>
</feature>
<keyword evidence="1" id="KW-0812">Transmembrane</keyword>
<feature type="transmembrane region" description="Helical" evidence="1">
    <location>
        <begin position="343"/>
        <end position="363"/>
    </location>
</feature>
<feature type="transmembrane region" description="Helical" evidence="1">
    <location>
        <begin position="294"/>
        <end position="312"/>
    </location>
</feature>
<evidence type="ECO:0000256" key="2">
    <source>
        <dbReference type="SAM" id="SignalP"/>
    </source>
</evidence>
<protein>
    <submittedName>
        <fullName evidence="3">Uncharacterized protein</fullName>
    </submittedName>
</protein>
<keyword evidence="2" id="KW-0732">Signal</keyword>
<feature type="transmembrane region" description="Helical" evidence="1">
    <location>
        <begin position="79"/>
        <end position="102"/>
    </location>
</feature>
<gene>
    <name evidence="3" type="ORF">AUJ44_03220</name>
</gene>
<feature type="chain" id="PRO_5011978083" evidence="2">
    <location>
        <begin position="40"/>
        <end position="637"/>
    </location>
</feature>
<reference evidence="3 4" key="1">
    <citation type="journal article" date="2016" name="Environ. Microbiol.">
        <title>Genomic resolution of a cold subsurface aquifer community provides metabolic insights for novel microbes adapted to high CO concentrations.</title>
        <authorList>
            <person name="Probst A.J."/>
            <person name="Castelle C.J."/>
            <person name="Singh A."/>
            <person name="Brown C.T."/>
            <person name="Anantharaman K."/>
            <person name="Sharon I."/>
            <person name="Hug L.A."/>
            <person name="Burstein D."/>
            <person name="Emerson J.B."/>
            <person name="Thomas B.C."/>
            <person name="Banfield J.F."/>
        </authorList>
    </citation>
    <scope>NUCLEOTIDE SEQUENCE [LARGE SCALE GENOMIC DNA]</scope>
    <source>
        <strain evidence="3">CG1_02_47_685</strain>
    </source>
</reference>
<name>A0A1J4V4I8_9BACT</name>
<keyword evidence="1" id="KW-1133">Transmembrane helix</keyword>
<accession>A0A1J4V4I8</accession>
<organism evidence="3 4">
    <name type="scientific">Candidatus Nomurabacteria bacterium CG1_02_47_685</name>
    <dbReference type="NCBI Taxonomy" id="1805282"/>
    <lineage>
        <taxon>Bacteria</taxon>
        <taxon>Candidatus Nomuraibacteriota</taxon>
    </lineage>
</organism>
<evidence type="ECO:0000256" key="1">
    <source>
        <dbReference type="SAM" id="Phobius"/>
    </source>
</evidence>
<proteinExistence type="predicted"/>
<feature type="signal peptide" evidence="2">
    <location>
        <begin position="1"/>
        <end position="39"/>
    </location>
</feature>